<keyword evidence="13" id="KW-0080">Bacteriocin transport</keyword>
<keyword evidence="12 14" id="KW-0472">Membrane</keyword>
<dbReference type="InterPro" id="IPR003593">
    <property type="entry name" value="AAA+_ATPase"/>
</dbReference>
<gene>
    <name evidence="18" type="primary">lagD_2</name>
    <name evidence="18" type="ORF">NCTC7812_01153</name>
</gene>
<feature type="transmembrane region" description="Helical" evidence="14">
    <location>
        <begin position="206"/>
        <end position="227"/>
    </location>
</feature>
<proteinExistence type="predicted"/>
<dbReference type="Pfam" id="PF03412">
    <property type="entry name" value="Peptidase_C39"/>
    <property type="match status" value="1"/>
</dbReference>
<comment type="subcellular location">
    <subcellularLocation>
        <location evidence="1">Cell membrane</location>
        <topology evidence="1">Multi-pass membrane protein</topology>
    </subcellularLocation>
</comment>
<keyword evidence="9" id="KW-0653">Protein transport</keyword>
<evidence type="ECO:0000256" key="13">
    <source>
        <dbReference type="ARBA" id="ARBA00043264"/>
    </source>
</evidence>
<evidence type="ECO:0000256" key="6">
    <source>
        <dbReference type="ARBA" id="ARBA00022741"/>
    </source>
</evidence>
<keyword evidence="10" id="KW-1278">Translocase</keyword>
<sequence>MSVIEIKQHDITDCGAACLASISAYYGLSMPIARIRQMASTDRKGTNVLGLITAAEKLGFMTKAVKSLKQDGTPNLEPLGKIPLPAIAHTIIDGRLQHYVVIYKVTDKWVQIMDSSIGKLEKCSQAKFEERWTGVLVILVPDDEVFKKEDKAVSITSRLLYLLKPHKGVIIQSIFGSLVYTILGLGTSIFVQKIVDYVLPNHNNNLLNLMGVVMVVILALSIFINYCKSIFMLKIGQKIDVRLILGYYKHMIRLPQSFFDNMRTGELISRIGDAMKVRSFISGTLLSLITGVFTILFAFALMFTYYWKLALIILLAIPLYAITYWIYNKANKKTQRRIMEEAANLESHLVESINVVRTIKSFGVEEFANIKTETRFVALLNTAYRSGVNALSAGTASMMISQLFTIVLLWAGSVFVLDYEITPGELLSFYALIGYFIGPIGGLIGMNLEFQDAKIASDRLFEIMDLEVEDEEQKISIGDEHVGDISFENVSFSYGTRAKIFESLDLQIKKGSITAIVGESGSGKSTLASLLQNLYPLTEGRIKIGEIDIKHIENSILRNIIGVVPQKVDLIEGSILENIALGDSTPDVQRIVDVCSSIGMLDFIQNLPNDFATNVGENGVKLSGGQRQRLAIARVMYRNPKVVVMDEATSALDSKSEQYVKDAIVRMKQEGRTILIIAHRLGTITDADKIVVLDDGKVVAEGVHSNLMENSEVYKRLFHSQMTSSI</sequence>
<dbReference type="PROSITE" id="PS50893">
    <property type="entry name" value="ABC_TRANSPORTER_2"/>
    <property type="match status" value="1"/>
</dbReference>
<dbReference type="AlphaFoldDB" id="A0A449I2I9"/>
<keyword evidence="11 14" id="KW-1133">Transmembrane helix</keyword>
<dbReference type="InterPro" id="IPR005074">
    <property type="entry name" value="Peptidase_C39"/>
</dbReference>
<dbReference type="PANTHER" id="PTHR24221">
    <property type="entry name" value="ATP-BINDING CASSETTE SUB-FAMILY B"/>
    <property type="match status" value="1"/>
</dbReference>
<protein>
    <submittedName>
        <fullName evidence="18">ABC-type bacteriocin transporter</fullName>
        <ecNumber evidence="18">3.4.22.-</ecNumber>
        <ecNumber evidence="18">3.6.3.44</ecNumber>
    </submittedName>
</protein>
<keyword evidence="7 18" id="KW-0378">Hydrolase</keyword>
<evidence type="ECO:0000256" key="14">
    <source>
        <dbReference type="SAM" id="Phobius"/>
    </source>
</evidence>
<evidence type="ECO:0000313" key="18">
    <source>
        <dbReference type="EMBL" id="VFB13626.1"/>
    </source>
</evidence>
<dbReference type="PROSITE" id="PS50990">
    <property type="entry name" value="PEPTIDASE_C39"/>
    <property type="match status" value="1"/>
</dbReference>
<dbReference type="Gene3D" id="3.90.70.10">
    <property type="entry name" value="Cysteine proteinases"/>
    <property type="match status" value="1"/>
</dbReference>
<evidence type="ECO:0000256" key="3">
    <source>
        <dbReference type="ARBA" id="ARBA00022475"/>
    </source>
</evidence>
<dbReference type="Pfam" id="PF00005">
    <property type="entry name" value="ABC_tran"/>
    <property type="match status" value="1"/>
</dbReference>
<dbReference type="GO" id="GO:0043214">
    <property type="term" value="F:ABC-type bacteriocin transporter activity"/>
    <property type="evidence" value="ECO:0007669"/>
    <property type="project" value="InterPro"/>
</dbReference>
<feature type="transmembrane region" description="Helical" evidence="14">
    <location>
        <begin position="309"/>
        <end position="327"/>
    </location>
</feature>
<keyword evidence="8" id="KW-0067">ATP-binding</keyword>
<evidence type="ECO:0000259" key="17">
    <source>
        <dbReference type="PROSITE" id="PS50990"/>
    </source>
</evidence>
<evidence type="ECO:0000256" key="12">
    <source>
        <dbReference type="ARBA" id="ARBA00023136"/>
    </source>
</evidence>
<dbReference type="CDD" id="cd02418">
    <property type="entry name" value="Peptidase_C39B"/>
    <property type="match status" value="1"/>
</dbReference>
<evidence type="ECO:0000256" key="7">
    <source>
        <dbReference type="ARBA" id="ARBA00022801"/>
    </source>
</evidence>
<evidence type="ECO:0000256" key="9">
    <source>
        <dbReference type="ARBA" id="ARBA00022927"/>
    </source>
</evidence>
<accession>A0A449I2I9</accession>
<dbReference type="EMBL" id="CAACYH010000004">
    <property type="protein sequence ID" value="VFB13626.1"/>
    <property type="molecule type" value="Genomic_DNA"/>
</dbReference>
<dbReference type="NCBIfam" id="TIGR01193">
    <property type="entry name" value="bacteriocin_ABC"/>
    <property type="match status" value="1"/>
</dbReference>
<dbReference type="GO" id="GO:0034040">
    <property type="term" value="F:ATPase-coupled lipid transmembrane transporter activity"/>
    <property type="evidence" value="ECO:0007669"/>
    <property type="project" value="TreeGrafter"/>
</dbReference>
<dbReference type="GO" id="GO:0005524">
    <property type="term" value="F:ATP binding"/>
    <property type="evidence" value="ECO:0007669"/>
    <property type="project" value="UniProtKB-KW"/>
</dbReference>
<evidence type="ECO:0000256" key="11">
    <source>
        <dbReference type="ARBA" id="ARBA00022989"/>
    </source>
</evidence>
<evidence type="ECO:0000313" key="19">
    <source>
        <dbReference type="Proteomes" id="UP000396835"/>
    </source>
</evidence>
<dbReference type="Gene3D" id="1.20.1560.10">
    <property type="entry name" value="ABC transporter type 1, transmembrane domain"/>
    <property type="match status" value="1"/>
</dbReference>
<dbReference type="GO" id="GO:0006508">
    <property type="term" value="P:proteolysis"/>
    <property type="evidence" value="ECO:0007669"/>
    <property type="project" value="UniProtKB-KW"/>
</dbReference>
<evidence type="ECO:0000256" key="5">
    <source>
        <dbReference type="ARBA" id="ARBA00022692"/>
    </source>
</evidence>
<evidence type="ECO:0000259" key="16">
    <source>
        <dbReference type="PROSITE" id="PS50929"/>
    </source>
</evidence>
<dbReference type="GO" id="GO:0016887">
    <property type="term" value="F:ATP hydrolysis activity"/>
    <property type="evidence" value="ECO:0007669"/>
    <property type="project" value="InterPro"/>
</dbReference>
<keyword evidence="4" id="KW-0645">Protease</keyword>
<evidence type="ECO:0000259" key="15">
    <source>
        <dbReference type="PROSITE" id="PS50893"/>
    </source>
</evidence>
<dbReference type="InterPro" id="IPR039421">
    <property type="entry name" value="Type_1_exporter"/>
</dbReference>
<dbReference type="PROSITE" id="PS50929">
    <property type="entry name" value="ABC_TM1F"/>
    <property type="match status" value="1"/>
</dbReference>
<feature type="transmembrane region" description="Helical" evidence="14">
    <location>
        <begin position="429"/>
        <end position="450"/>
    </location>
</feature>
<dbReference type="GO" id="GO:0008234">
    <property type="term" value="F:cysteine-type peptidase activity"/>
    <property type="evidence" value="ECO:0007669"/>
    <property type="project" value="InterPro"/>
</dbReference>
<evidence type="ECO:0000256" key="8">
    <source>
        <dbReference type="ARBA" id="ARBA00022840"/>
    </source>
</evidence>
<evidence type="ECO:0000256" key="2">
    <source>
        <dbReference type="ARBA" id="ARBA00022448"/>
    </source>
</evidence>
<organism evidence="18 19">
    <name type="scientific">Prevotella heparinolytica</name>
    <dbReference type="NCBI Taxonomy" id="28113"/>
    <lineage>
        <taxon>Bacteria</taxon>
        <taxon>Pseudomonadati</taxon>
        <taxon>Bacteroidota</taxon>
        <taxon>Bacteroidia</taxon>
        <taxon>Bacteroidales</taxon>
        <taxon>Bacteroidaceae</taxon>
        <taxon>Bacteroides</taxon>
    </lineage>
</organism>
<feature type="transmembrane region" description="Helical" evidence="14">
    <location>
        <begin position="168"/>
        <end position="191"/>
    </location>
</feature>
<evidence type="ECO:0000256" key="4">
    <source>
        <dbReference type="ARBA" id="ARBA00022670"/>
    </source>
</evidence>
<keyword evidence="6" id="KW-0547">Nucleotide-binding</keyword>
<feature type="domain" description="ABC transmembrane type-1" evidence="16">
    <location>
        <begin position="171"/>
        <end position="452"/>
    </location>
</feature>
<dbReference type="RefSeq" id="WP_131751944.1">
    <property type="nucleotide sequence ID" value="NZ_CAACYH010000004.1"/>
</dbReference>
<evidence type="ECO:0000256" key="1">
    <source>
        <dbReference type="ARBA" id="ARBA00004651"/>
    </source>
</evidence>
<dbReference type="PANTHER" id="PTHR24221:SF654">
    <property type="entry name" value="ATP-BINDING CASSETTE SUB-FAMILY B MEMBER 6"/>
    <property type="match status" value="1"/>
</dbReference>
<dbReference type="InterPro" id="IPR005897">
    <property type="entry name" value="Pept_C39_ABC_bacteriocin"/>
</dbReference>
<dbReference type="GO" id="GO:0015031">
    <property type="term" value="P:protein transport"/>
    <property type="evidence" value="ECO:0007669"/>
    <property type="project" value="UniProtKB-KW"/>
</dbReference>
<dbReference type="Proteomes" id="UP000396835">
    <property type="component" value="Unassembled WGS sequence"/>
</dbReference>
<dbReference type="InterPro" id="IPR003439">
    <property type="entry name" value="ABC_transporter-like_ATP-bd"/>
</dbReference>
<dbReference type="SMART" id="SM00382">
    <property type="entry name" value="AAA"/>
    <property type="match status" value="1"/>
</dbReference>
<name>A0A449I2I9_9BACE</name>
<dbReference type="InterPro" id="IPR017871">
    <property type="entry name" value="ABC_transporter-like_CS"/>
</dbReference>
<dbReference type="InterPro" id="IPR036640">
    <property type="entry name" value="ABC1_TM_sf"/>
</dbReference>
<dbReference type="PROSITE" id="PS00211">
    <property type="entry name" value="ABC_TRANSPORTER_1"/>
    <property type="match status" value="1"/>
</dbReference>
<dbReference type="FunFam" id="3.40.50.300:FF:000218">
    <property type="entry name" value="Multidrug ABC transporter ATP-binding protein"/>
    <property type="match status" value="1"/>
</dbReference>
<feature type="transmembrane region" description="Helical" evidence="14">
    <location>
        <begin position="399"/>
        <end position="417"/>
    </location>
</feature>
<dbReference type="SUPFAM" id="SSF52540">
    <property type="entry name" value="P-loop containing nucleoside triphosphate hydrolases"/>
    <property type="match status" value="1"/>
</dbReference>
<keyword evidence="2" id="KW-0813">Transport</keyword>
<keyword evidence="3" id="KW-1003">Cell membrane</keyword>
<dbReference type="Pfam" id="PF00664">
    <property type="entry name" value="ABC_membrane"/>
    <property type="match status" value="1"/>
</dbReference>
<dbReference type="Gene3D" id="3.40.50.300">
    <property type="entry name" value="P-loop containing nucleotide triphosphate hydrolases"/>
    <property type="match status" value="1"/>
</dbReference>
<keyword evidence="5 14" id="KW-0812">Transmembrane</keyword>
<feature type="domain" description="Peptidase C39" evidence="17">
    <location>
        <begin position="8"/>
        <end position="139"/>
    </location>
</feature>
<dbReference type="OrthoDB" id="9760358at2"/>
<dbReference type="EC" id="3.4.22.-" evidence="18"/>
<evidence type="ECO:0000256" key="10">
    <source>
        <dbReference type="ARBA" id="ARBA00022967"/>
    </source>
</evidence>
<feature type="domain" description="ABC transporter" evidence="15">
    <location>
        <begin position="485"/>
        <end position="720"/>
    </location>
</feature>
<dbReference type="EC" id="3.6.3.44" evidence="18"/>
<dbReference type="InterPro" id="IPR027417">
    <property type="entry name" value="P-loop_NTPase"/>
</dbReference>
<reference evidence="18 19" key="1">
    <citation type="submission" date="2019-02" db="EMBL/GenBank/DDBJ databases">
        <authorList>
            <consortium name="Pathogen Informatics"/>
        </authorList>
    </citation>
    <scope>NUCLEOTIDE SEQUENCE [LARGE SCALE GENOMIC DNA]</scope>
    <source>
        <strain evidence="18 19">3012STDY7078512</strain>
    </source>
</reference>
<dbReference type="CDD" id="cd18570">
    <property type="entry name" value="ABC_6TM_PCAT1_LagD_like"/>
    <property type="match status" value="1"/>
</dbReference>
<dbReference type="SUPFAM" id="SSF90123">
    <property type="entry name" value="ABC transporter transmembrane region"/>
    <property type="match status" value="1"/>
</dbReference>
<dbReference type="InterPro" id="IPR011527">
    <property type="entry name" value="ABC1_TM_dom"/>
</dbReference>
<dbReference type="GO" id="GO:0005886">
    <property type="term" value="C:plasma membrane"/>
    <property type="evidence" value="ECO:0007669"/>
    <property type="project" value="UniProtKB-SubCell"/>
</dbReference>
<feature type="transmembrane region" description="Helical" evidence="14">
    <location>
        <begin position="280"/>
        <end position="303"/>
    </location>
</feature>